<dbReference type="AlphaFoldDB" id="A0A7T7XQN4"/>
<dbReference type="RefSeq" id="WP_215628016.1">
    <property type="nucleotide sequence ID" value="NZ_CP067089.2"/>
</dbReference>
<dbReference type="KEGG" id="bhc:JFL75_07300"/>
<gene>
    <name evidence="1" type="ORF">JFL75_07300</name>
</gene>
<name>A0A7T7XQN4_9SPIR</name>
<keyword evidence="2" id="KW-1185">Reference proteome</keyword>
<accession>A0A7T7XQN4</accession>
<evidence type="ECO:0000313" key="2">
    <source>
        <dbReference type="Proteomes" id="UP000595917"/>
    </source>
</evidence>
<reference evidence="1" key="1">
    <citation type="submission" date="2021-01" db="EMBL/GenBank/DDBJ databases">
        <title>Description of Breznakiella homolactica.</title>
        <authorList>
            <person name="Song Y."/>
            <person name="Brune A."/>
        </authorList>
    </citation>
    <scope>NUCLEOTIDE SEQUENCE</scope>
    <source>
        <strain evidence="1">RmG30</strain>
    </source>
</reference>
<proteinExistence type="predicted"/>
<dbReference type="EMBL" id="CP067089">
    <property type="protein sequence ID" value="QQO10711.1"/>
    <property type="molecule type" value="Genomic_DNA"/>
</dbReference>
<protein>
    <submittedName>
        <fullName evidence="1">Uncharacterized protein</fullName>
    </submittedName>
</protein>
<sequence>MKKIILLLLINQWVVFSMELPETYKYTNLFGEQVSIVDKDFINHIEKYENNSFGYFYEFSIYDYITGNVLEHIFIGVNDKENWIYKKRKNCISFVSVFELNYFKAFAEDFLRILDKKEISEYLPGSRNAMPLFFIIRYGTIYNYEIIITNLSNLKEDDYRLKLFLVFKKLLL</sequence>
<evidence type="ECO:0000313" key="1">
    <source>
        <dbReference type="EMBL" id="QQO10711.1"/>
    </source>
</evidence>
<dbReference type="Proteomes" id="UP000595917">
    <property type="component" value="Chromosome"/>
</dbReference>
<organism evidence="1 2">
    <name type="scientific">Breznakiella homolactica</name>
    <dbReference type="NCBI Taxonomy" id="2798577"/>
    <lineage>
        <taxon>Bacteria</taxon>
        <taxon>Pseudomonadati</taxon>
        <taxon>Spirochaetota</taxon>
        <taxon>Spirochaetia</taxon>
        <taxon>Spirochaetales</taxon>
        <taxon>Breznakiellaceae</taxon>
        <taxon>Breznakiella</taxon>
    </lineage>
</organism>